<dbReference type="Pfam" id="PF00440">
    <property type="entry name" value="TetR_N"/>
    <property type="match status" value="1"/>
</dbReference>
<gene>
    <name evidence="4" type="ORF">SAMN06295879_3288</name>
</gene>
<dbReference type="EMBL" id="FUYG01000010">
    <property type="protein sequence ID" value="SKB01607.1"/>
    <property type="molecule type" value="Genomic_DNA"/>
</dbReference>
<protein>
    <submittedName>
        <fullName evidence="4">Transcriptional regulator, TetR family</fullName>
    </submittedName>
</protein>
<dbReference type="PROSITE" id="PS50977">
    <property type="entry name" value="HTH_TETR_2"/>
    <property type="match status" value="1"/>
</dbReference>
<name>A0A1T4YIE3_9MICO</name>
<dbReference type="AlphaFoldDB" id="A0A1T4YIE3"/>
<evidence type="ECO:0000259" key="3">
    <source>
        <dbReference type="PROSITE" id="PS50977"/>
    </source>
</evidence>
<dbReference type="Proteomes" id="UP000189735">
    <property type="component" value="Unassembled WGS sequence"/>
</dbReference>
<feature type="domain" description="HTH tetR-type" evidence="3">
    <location>
        <begin position="15"/>
        <end position="75"/>
    </location>
</feature>
<dbReference type="Gene3D" id="1.10.357.10">
    <property type="entry name" value="Tetracycline Repressor, domain 2"/>
    <property type="match status" value="1"/>
</dbReference>
<keyword evidence="1 2" id="KW-0238">DNA-binding</keyword>
<dbReference type="InterPro" id="IPR023772">
    <property type="entry name" value="DNA-bd_HTH_TetR-type_CS"/>
</dbReference>
<evidence type="ECO:0000313" key="4">
    <source>
        <dbReference type="EMBL" id="SKB01607.1"/>
    </source>
</evidence>
<dbReference type="RefSeq" id="WP_244893320.1">
    <property type="nucleotide sequence ID" value="NZ_FUYG01000010.1"/>
</dbReference>
<reference evidence="5" key="1">
    <citation type="submission" date="2017-02" db="EMBL/GenBank/DDBJ databases">
        <authorList>
            <person name="Varghese N."/>
            <person name="Submissions S."/>
        </authorList>
    </citation>
    <scope>NUCLEOTIDE SEQUENCE [LARGE SCALE GENOMIC DNA]</scope>
    <source>
        <strain evidence="5">VKM Ac-2052</strain>
    </source>
</reference>
<organism evidence="4 5">
    <name type="scientific">Agreia bicolorata</name>
    <dbReference type="NCBI Taxonomy" id="110935"/>
    <lineage>
        <taxon>Bacteria</taxon>
        <taxon>Bacillati</taxon>
        <taxon>Actinomycetota</taxon>
        <taxon>Actinomycetes</taxon>
        <taxon>Micrococcales</taxon>
        <taxon>Microbacteriaceae</taxon>
        <taxon>Agreia</taxon>
    </lineage>
</organism>
<dbReference type="SUPFAM" id="SSF46689">
    <property type="entry name" value="Homeodomain-like"/>
    <property type="match status" value="1"/>
</dbReference>
<dbReference type="InterPro" id="IPR001647">
    <property type="entry name" value="HTH_TetR"/>
</dbReference>
<accession>A0A1T4YIE3</accession>
<dbReference type="GO" id="GO:0003677">
    <property type="term" value="F:DNA binding"/>
    <property type="evidence" value="ECO:0007669"/>
    <property type="project" value="UniProtKB-UniRule"/>
</dbReference>
<sequence>MNESATIDRRGQRRVETASRLTSVSRRLTAQNGLAGFTIEELCDEVGVSRRTFFNYFRTKEDAVIGADPEAESQVFAGEFMARGSRGWPVVIDDLLELVIQHFGALEGTAHEHADFFAALDREPRLLQRFIGMSKERERQMTALVAQRESVPADDARAQAVVHILFGLLRSAGDRVHTLAGPHDFASILTDSLSAARLVMAEPTPRKAHS</sequence>
<evidence type="ECO:0000256" key="1">
    <source>
        <dbReference type="ARBA" id="ARBA00023125"/>
    </source>
</evidence>
<evidence type="ECO:0000313" key="5">
    <source>
        <dbReference type="Proteomes" id="UP000189735"/>
    </source>
</evidence>
<dbReference type="PROSITE" id="PS01081">
    <property type="entry name" value="HTH_TETR_1"/>
    <property type="match status" value="1"/>
</dbReference>
<proteinExistence type="predicted"/>
<dbReference type="InterPro" id="IPR009057">
    <property type="entry name" value="Homeodomain-like_sf"/>
</dbReference>
<feature type="DNA-binding region" description="H-T-H motif" evidence="2">
    <location>
        <begin position="38"/>
        <end position="57"/>
    </location>
</feature>
<evidence type="ECO:0000256" key="2">
    <source>
        <dbReference type="PROSITE-ProRule" id="PRU00335"/>
    </source>
</evidence>